<dbReference type="RefSeq" id="WP_147614363.1">
    <property type="nucleotide sequence ID" value="NZ_CP071249.1"/>
</dbReference>
<keyword evidence="4" id="KW-1185">Reference proteome</keyword>
<evidence type="ECO:0000313" key="4">
    <source>
        <dbReference type="Proteomes" id="UP001058016"/>
    </source>
</evidence>
<evidence type="ECO:0000313" key="2">
    <source>
        <dbReference type="EMBL" id="UUF05615.1"/>
    </source>
</evidence>
<organism evidence="3 5">
    <name type="scientific">Turicibacter bilis</name>
    <dbReference type="NCBI Taxonomy" id="2735723"/>
    <lineage>
        <taxon>Bacteria</taxon>
        <taxon>Bacillati</taxon>
        <taxon>Bacillota</taxon>
        <taxon>Erysipelotrichia</taxon>
        <taxon>Erysipelotrichales</taxon>
        <taxon>Turicibacteraceae</taxon>
        <taxon>Turicibacter</taxon>
    </lineage>
</organism>
<gene>
    <name evidence="2" type="ORF">J0J69_11205</name>
    <name evidence="3" type="ORF">J0J70_02660</name>
</gene>
<reference evidence="3 4" key="1">
    <citation type="submission" date="2021-03" db="EMBL/GenBank/DDBJ databases">
        <title>Comparative Genomics and Metabolomics in the genus Turicibacter.</title>
        <authorList>
            <person name="Maki J."/>
            <person name="Looft T."/>
        </authorList>
    </citation>
    <scope>NUCLEOTIDE SEQUENCE</scope>
    <source>
        <strain evidence="3">ISU324</strain>
        <strain evidence="2 4">MMM721</strain>
    </source>
</reference>
<dbReference type="Pfam" id="PF00085">
    <property type="entry name" value="Thioredoxin"/>
    <property type="match status" value="1"/>
</dbReference>
<dbReference type="CDD" id="cd02947">
    <property type="entry name" value="TRX_family"/>
    <property type="match status" value="1"/>
</dbReference>
<name>A0A9Q9CI19_9FIRM</name>
<feature type="domain" description="Thioredoxin" evidence="1">
    <location>
        <begin position="6"/>
        <end position="82"/>
    </location>
</feature>
<sequence>MMTLHYFKSSRCSACLALFPKVEQLLKQYPEIKLHLINVDTQAELAASFNIFSVPAIVVTIDEKPYIKEAGIFSVQTLDEKIHRLYHLFY</sequence>
<proteinExistence type="predicted"/>
<evidence type="ECO:0000313" key="3">
    <source>
        <dbReference type="EMBL" id="UUF08928.1"/>
    </source>
</evidence>
<evidence type="ECO:0000313" key="5">
    <source>
        <dbReference type="Proteomes" id="UP001058072"/>
    </source>
</evidence>
<accession>A0A9Q9CI19</accession>
<dbReference type="EMBL" id="CP071249">
    <property type="protein sequence ID" value="UUF05615.1"/>
    <property type="molecule type" value="Genomic_DNA"/>
</dbReference>
<dbReference type="Gene3D" id="3.40.30.10">
    <property type="entry name" value="Glutaredoxin"/>
    <property type="match status" value="1"/>
</dbReference>
<protein>
    <submittedName>
        <fullName evidence="3">Thioredoxin family protein</fullName>
    </submittedName>
</protein>
<dbReference type="AlphaFoldDB" id="A0A9Q9CI19"/>
<evidence type="ECO:0000259" key="1">
    <source>
        <dbReference type="Pfam" id="PF00085"/>
    </source>
</evidence>
<dbReference type="InterPro" id="IPR013766">
    <property type="entry name" value="Thioredoxin_domain"/>
</dbReference>
<dbReference type="Proteomes" id="UP001058072">
    <property type="component" value="Chromosome"/>
</dbReference>
<dbReference type="EMBL" id="CP071250">
    <property type="protein sequence ID" value="UUF08928.1"/>
    <property type="molecule type" value="Genomic_DNA"/>
</dbReference>
<dbReference type="InterPro" id="IPR036249">
    <property type="entry name" value="Thioredoxin-like_sf"/>
</dbReference>
<dbReference type="Proteomes" id="UP001058016">
    <property type="component" value="Chromosome"/>
</dbReference>
<dbReference type="SUPFAM" id="SSF52833">
    <property type="entry name" value="Thioredoxin-like"/>
    <property type="match status" value="1"/>
</dbReference>